<reference evidence="1 2" key="1">
    <citation type="submission" date="2022-05" db="EMBL/GenBank/DDBJ databases">
        <title>Chromosome-level reference genomes for two strains of Caenorhabditis briggsae: an improved platform for comparative genomics.</title>
        <authorList>
            <person name="Stevens L."/>
            <person name="Andersen E.C."/>
        </authorList>
    </citation>
    <scope>NUCLEOTIDE SEQUENCE [LARGE SCALE GENOMIC DNA]</scope>
    <source>
        <strain evidence="1">QX1410_ONT</strain>
        <tissue evidence="1">Whole-organism</tissue>
    </source>
</reference>
<protein>
    <submittedName>
        <fullName evidence="1">Uncharacterized protein</fullName>
    </submittedName>
</protein>
<dbReference type="Proteomes" id="UP000827892">
    <property type="component" value="Chromosome X"/>
</dbReference>
<organism evidence="1 2">
    <name type="scientific">Caenorhabditis briggsae</name>
    <dbReference type="NCBI Taxonomy" id="6238"/>
    <lineage>
        <taxon>Eukaryota</taxon>
        <taxon>Metazoa</taxon>
        <taxon>Ecdysozoa</taxon>
        <taxon>Nematoda</taxon>
        <taxon>Chromadorea</taxon>
        <taxon>Rhabditida</taxon>
        <taxon>Rhabditina</taxon>
        <taxon>Rhabditomorpha</taxon>
        <taxon>Rhabditoidea</taxon>
        <taxon>Rhabditidae</taxon>
        <taxon>Peloderinae</taxon>
        <taxon>Caenorhabditis</taxon>
    </lineage>
</organism>
<name>A0AAE9CXT9_CAEBR</name>
<evidence type="ECO:0000313" key="2">
    <source>
        <dbReference type="Proteomes" id="UP000827892"/>
    </source>
</evidence>
<accession>A0AAE9CXT9</accession>
<dbReference type="AlphaFoldDB" id="A0AAE9CXT9"/>
<evidence type="ECO:0000313" key="1">
    <source>
        <dbReference type="EMBL" id="ULT84683.1"/>
    </source>
</evidence>
<proteinExistence type="predicted"/>
<dbReference type="EMBL" id="CP090896">
    <property type="protein sequence ID" value="ULT84683.1"/>
    <property type="molecule type" value="Genomic_DNA"/>
</dbReference>
<sequence>MMRILNQDNEIVVLTLAHVLEDLEKMLDYSKSIGCYLSAATIEFLHWVSDTTKMDLGSYSFSEAQTGKSASTASSAYFVLKEIYDTQSWFKDRSCWKLTDSSSSTMFKWQGKL</sequence>
<gene>
    <name evidence="1" type="ORF">L3Y34_013374</name>
</gene>